<comment type="caution">
    <text evidence="2">The sequence shown here is derived from an EMBL/GenBank/DDBJ whole genome shotgun (WGS) entry which is preliminary data.</text>
</comment>
<evidence type="ECO:0008006" key="4">
    <source>
        <dbReference type="Google" id="ProtNLM"/>
    </source>
</evidence>
<evidence type="ECO:0000313" key="3">
    <source>
        <dbReference type="Proteomes" id="UP000654918"/>
    </source>
</evidence>
<dbReference type="GO" id="GO:0008237">
    <property type="term" value="F:metallopeptidase activity"/>
    <property type="evidence" value="ECO:0007669"/>
    <property type="project" value="InterPro"/>
</dbReference>
<gene>
    <name evidence="2" type="ORF">CPLU01_16028</name>
</gene>
<keyword evidence="3" id="KW-1185">Reference proteome</keyword>
<dbReference type="InterPro" id="IPR024079">
    <property type="entry name" value="MetalloPept_cat_dom_sf"/>
</dbReference>
<feature type="signal peptide" evidence="1">
    <location>
        <begin position="1"/>
        <end position="17"/>
    </location>
</feature>
<dbReference type="EMBL" id="WIGO01000781">
    <property type="protein sequence ID" value="KAF6804884.1"/>
    <property type="molecule type" value="Genomic_DNA"/>
</dbReference>
<accession>A0A8H6J1P7</accession>
<name>A0A8H6J1P7_9PEZI</name>
<reference evidence="2" key="1">
    <citation type="journal article" date="2020" name="Phytopathology">
        <title>Genome Sequence Resources of Colletotrichum truncatum, C. plurivorum, C. musicola, and C. sojae: Four Species Pathogenic to Soybean (Glycine max).</title>
        <authorList>
            <person name="Rogerio F."/>
            <person name="Boufleur T.R."/>
            <person name="Ciampi-Guillardi M."/>
            <person name="Sukno S.A."/>
            <person name="Thon M.R."/>
            <person name="Massola Junior N.S."/>
            <person name="Baroncelli R."/>
        </authorList>
    </citation>
    <scope>NUCLEOTIDE SEQUENCE</scope>
    <source>
        <strain evidence="2">LFN00145</strain>
    </source>
</reference>
<organism evidence="2 3">
    <name type="scientific">Colletotrichum plurivorum</name>
    <dbReference type="NCBI Taxonomy" id="2175906"/>
    <lineage>
        <taxon>Eukaryota</taxon>
        <taxon>Fungi</taxon>
        <taxon>Dikarya</taxon>
        <taxon>Ascomycota</taxon>
        <taxon>Pezizomycotina</taxon>
        <taxon>Sordariomycetes</taxon>
        <taxon>Hypocreomycetidae</taxon>
        <taxon>Glomerellales</taxon>
        <taxon>Glomerellaceae</taxon>
        <taxon>Colletotrichum</taxon>
        <taxon>Colletotrichum orchidearum species complex</taxon>
    </lineage>
</organism>
<keyword evidence="1" id="KW-0732">Signal</keyword>
<dbReference type="AlphaFoldDB" id="A0A8H6J1P7"/>
<proteinExistence type="predicted"/>
<protein>
    <recommendedName>
        <fullName evidence="4">Lysine-specific metallo-endopeptidase domain-containing protein</fullName>
    </recommendedName>
</protein>
<dbReference type="Proteomes" id="UP000654918">
    <property type="component" value="Unassembled WGS sequence"/>
</dbReference>
<evidence type="ECO:0000256" key="1">
    <source>
        <dbReference type="SAM" id="SignalP"/>
    </source>
</evidence>
<evidence type="ECO:0000313" key="2">
    <source>
        <dbReference type="EMBL" id="KAF6804884.1"/>
    </source>
</evidence>
<feature type="chain" id="PRO_5034401662" description="Lysine-specific metallo-endopeptidase domain-containing protein" evidence="1">
    <location>
        <begin position="18"/>
        <end position="341"/>
    </location>
</feature>
<sequence length="341" mass="38413">MKSALLVLLLAAQHVLAAKWVIDRACDNGDATNGIKRAMKGAVQRAKTAFARMDNPDDLTHRAVRIIIGDDDYDAKFATIKGNFEEISQIPENVYPTVYLQENGCRFLGMKDPSNIEFWCSADDNRLRQRHDGLWQDISTGDASLTWEDLSVQQRKKCHAGQPFVLTDDPNDNNLVNGEAVTARWETRIDKSKGYVDGNVREARRAASIDVCKFMRDMWNPKGWPTLDAAFVEKTRLPSEEKAIIDAWKVAFPGKPFVHFEALVTMEHTILHELFHTKHGGRKLDKGRGNIDCYGFSCVAKIHEAENADSLAYLGMMLQLLDWGFMVNDQGVVIKTGIIEE</sequence>
<dbReference type="Gene3D" id="3.40.390.10">
    <property type="entry name" value="Collagenase (Catalytic Domain)"/>
    <property type="match status" value="1"/>
</dbReference>